<name>A0A7J3M3U8_ARCFL</name>
<dbReference type="Gene3D" id="3.30.70.1340">
    <property type="entry name" value="MTH889-like domain"/>
    <property type="match status" value="1"/>
</dbReference>
<organism evidence="1">
    <name type="scientific">Archaeoglobus fulgidus</name>
    <dbReference type="NCBI Taxonomy" id="2234"/>
    <lineage>
        <taxon>Archaea</taxon>
        <taxon>Methanobacteriati</taxon>
        <taxon>Methanobacteriota</taxon>
        <taxon>Archaeoglobi</taxon>
        <taxon>Archaeoglobales</taxon>
        <taxon>Archaeoglobaceae</taxon>
        <taxon>Archaeoglobus</taxon>
    </lineage>
</organism>
<accession>A0A7J3M3U8</accession>
<evidence type="ECO:0008006" key="2">
    <source>
        <dbReference type="Google" id="ProtNLM"/>
    </source>
</evidence>
<proteinExistence type="predicted"/>
<dbReference type="EMBL" id="DSYZ01000140">
    <property type="protein sequence ID" value="HGT83561.1"/>
    <property type="molecule type" value="Genomic_DNA"/>
</dbReference>
<sequence length="95" mass="10483">MSGIRRLVLDVLKPHEPSTTYFALKLSELEGIEGVNITLQEVDQETESVKITLVGMNLDYEEIKDTIEALGGVVHSIDEVVAGKKIVESVKTEQD</sequence>
<dbReference type="InterPro" id="IPR023129">
    <property type="entry name" value="MTH889-like_dom_sf"/>
</dbReference>
<gene>
    <name evidence="1" type="ORF">ENT52_07555</name>
</gene>
<dbReference type="SUPFAM" id="SSF160363">
    <property type="entry name" value="MTH889-like"/>
    <property type="match status" value="1"/>
</dbReference>
<protein>
    <recommendedName>
        <fullName evidence="2">DUF211 domain-containing protein</fullName>
    </recommendedName>
</protein>
<dbReference type="Pfam" id="PF02680">
    <property type="entry name" value="DUF211"/>
    <property type="match status" value="1"/>
</dbReference>
<evidence type="ECO:0000313" key="1">
    <source>
        <dbReference type="EMBL" id="HGT83561.1"/>
    </source>
</evidence>
<dbReference type="AlphaFoldDB" id="A0A7J3M3U8"/>
<dbReference type="InterPro" id="IPR003831">
    <property type="entry name" value="DUF211"/>
</dbReference>
<dbReference type="PANTHER" id="PTHR42240">
    <property type="entry name" value="DUF211 DOMAIN-CONTAINING PROTEIN"/>
    <property type="match status" value="1"/>
</dbReference>
<reference evidence="1" key="1">
    <citation type="journal article" date="2020" name="mSystems">
        <title>Genome- and Community-Level Interaction Insights into Carbon Utilization and Element Cycling Functions of Hydrothermarchaeota in Hydrothermal Sediment.</title>
        <authorList>
            <person name="Zhou Z."/>
            <person name="Liu Y."/>
            <person name="Xu W."/>
            <person name="Pan J."/>
            <person name="Luo Z.H."/>
            <person name="Li M."/>
        </authorList>
    </citation>
    <scope>NUCLEOTIDE SEQUENCE [LARGE SCALE GENOMIC DNA]</scope>
    <source>
        <strain evidence="1">SpSt-587</strain>
    </source>
</reference>
<dbReference type="PANTHER" id="PTHR42240:SF1">
    <property type="entry name" value="DUF211 DOMAIN-CONTAINING PROTEIN"/>
    <property type="match status" value="1"/>
</dbReference>
<comment type="caution">
    <text evidence="1">The sequence shown here is derived from an EMBL/GenBank/DDBJ whole genome shotgun (WGS) entry which is preliminary data.</text>
</comment>